<dbReference type="EMBL" id="CASHSV030000002">
    <property type="protein sequence ID" value="CAJ2633769.1"/>
    <property type="molecule type" value="Genomic_DNA"/>
</dbReference>
<evidence type="ECO:0000313" key="1">
    <source>
        <dbReference type="EMBL" id="CAJ2633769.1"/>
    </source>
</evidence>
<protein>
    <submittedName>
        <fullName evidence="1">Uncharacterized protein</fullName>
    </submittedName>
</protein>
<evidence type="ECO:0000313" key="2">
    <source>
        <dbReference type="Proteomes" id="UP001177021"/>
    </source>
</evidence>
<reference evidence="1" key="1">
    <citation type="submission" date="2023-10" db="EMBL/GenBank/DDBJ databases">
        <authorList>
            <person name="Rodriguez Cubillos JULIANA M."/>
            <person name="De Vega J."/>
        </authorList>
    </citation>
    <scope>NUCLEOTIDE SEQUENCE</scope>
</reference>
<organism evidence="1 2">
    <name type="scientific">Trifolium pratense</name>
    <name type="common">Red clover</name>
    <dbReference type="NCBI Taxonomy" id="57577"/>
    <lineage>
        <taxon>Eukaryota</taxon>
        <taxon>Viridiplantae</taxon>
        <taxon>Streptophyta</taxon>
        <taxon>Embryophyta</taxon>
        <taxon>Tracheophyta</taxon>
        <taxon>Spermatophyta</taxon>
        <taxon>Magnoliopsida</taxon>
        <taxon>eudicotyledons</taxon>
        <taxon>Gunneridae</taxon>
        <taxon>Pentapetalae</taxon>
        <taxon>rosids</taxon>
        <taxon>fabids</taxon>
        <taxon>Fabales</taxon>
        <taxon>Fabaceae</taxon>
        <taxon>Papilionoideae</taxon>
        <taxon>50 kb inversion clade</taxon>
        <taxon>NPAAA clade</taxon>
        <taxon>Hologalegina</taxon>
        <taxon>IRL clade</taxon>
        <taxon>Trifolieae</taxon>
        <taxon>Trifolium</taxon>
    </lineage>
</organism>
<proteinExistence type="predicted"/>
<comment type="caution">
    <text evidence="1">The sequence shown here is derived from an EMBL/GenBank/DDBJ whole genome shotgun (WGS) entry which is preliminary data.</text>
</comment>
<keyword evidence="2" id="KW-1185">Reference proteome</keyword>
<gene>
    <name evidence="1" type="ORF">MILVUS5_LOCUS4805</name>
</gene>
<sequence>MGWLLLYLHLLLFHFPSFSSSSSSSSFNFLCHHDENSALLQFKSTLYTDYDYYNPCDEPSLLKTSTWKNGTNCCSWHGVTCDTISGHVTGLNLGCEGLYGQVHPNSTIFHLSHLQTLNLSYNNFYDSHFHSKFGGFQNLTHLDLSSCNFQQGEVPPQISHLSKLTSLHLSGNDQLSWKESTLKSLVQNATVLEELYLDETDMSSINLNFMDLIFNQSSSLVTLSLQATRLKGNLKNNNLCLPSIQKLYMSYNLNLEGQLPKLSCSASLSILDLSSCRFQGSIPLSFSNLTHLTSLSLSQNRLNSSITYSLLNLQHLIHLDLSYNSLSSQLPDMFGGMTKLQEIYLTSNNFEGQIPSSLFNLTQLVRLDCSYNKLEGPIPNKTVVFQNLTYLSLSHNLLNGSVPSWCFALTPLKYLDLSYNQFIGNISAISSYSLETLSLCGNMLQGNISESIFNLANLTLLCLSSNNLSGVVNFQHFSKLQNLDSLSLSHNSQLSLNFESNVNYNFSQLTELDLSSLSLTRFPKLSGKLSSLEYLDLSNNKINGSVPNWLLETMDSSGFLNLSQNLFTSIDGISTNNYRLSNLDLSFNLLHGEASSSICNMSLLRILNLAHNELTGIIPQCLANLPRLEVLDLQMNKFHGTLPSNFSMDNELQTLNFYGNQLEGHLPMSLSKCTNLQVLNLGNNKIEDKFSDWLLTLPYLNVLILRNNKFHGPIVDIKDKPPFSSLFIFDISGNNFSGPLPKSYLKNYAAMMIVPQVGENRNLQYMDMHVLNYTQYYDSASVVTKGIKMTLVKIPTTFVSIDLSRNKFEGEILDVIGELHALKGLNLSHNRLTGDIPRSMGNLTNLESLDLSSNMLIGVIPAELINLNSLEVLNLSDNHLMGEIPQGKQFNTFSNDSYEGNVGLCGFPLSKKCGPEQHCPPSANKFWSEEKFGFGWKPVAIGYGCGFVIGIGLGYFVFLIGKPRWLVMIFGGQPKRRVKRKRTRVRRTNGSTMHQMVQMS</sequence>
<accession>A0ACB0ING4</accession>
<dbReference type="Proteomes" id="UP001177021">
    <property type="component" value="Unassembled WGS sequence"/>
</dbReference>
<name>A0ACB0ING4_TRIPR</name>